<accession>A0A1J1IX46</accession>
<proteinExistence type="predicted"/>
<sequence length="66" mass="7348">MAEFVTNLKSKCKIFYKVISMNCFPNDQMLNKHKTSNSFCKSKVITTSSSGHLGLSPSLGSTFRLL</sequence>
<evidence type="ECO:0000313" key="1">
    <source>
        <dbReference type="EMBL" id="CRL04851.1"/>
    </source>
</evidence>
<dbReference type="AlphaFoldDB" id="A0A1J1IX46"/>
<gene>
    <name evidence="1" type="ORF">CLUMA_CG017904</name>
</gene>
<name>A0A1J1IX46_9DIPT</name>
<dbReference type="Proteomes" id="UP000183832">
    <property type="component" value="Unassembled WGS sequence"/>
</dbReference>
<reference evidence="1 2" key="1">
    <citation type="submission" date="2015-04" db="EMBL/GenBank/DDBJ databases">
        <authorList>
            <person name="Syromyatnikov M.Y."/>
            <person name="Popov V.N."/>
        </authorList>
    </citation>
    <scope>NUCLEOTIDE SEQUENCE [LARGE SCALE GENOMIC DNA]</scope>
</reference>
<organism evidence="1 2">
    <name type="scientific">Clunio marinus</name>
    <dbReference type="NCBI Taxonomy" id="568069"/>
    <lineage>
        <taxon>Eukaryota</taxon>
        <taxon>Metazoa</taxon>
        <taxon>Ecdysozoa</taxon>
        <taxon>Arthropoda</taxon>
        <taxon>Hexapoda</taxon>
        <taxon>Insecta</taxon>
        <taxon>Pterygota</taxon>
        <taxon>Neoptera</taxon>
        <taxon>Endopterygota</taxon>
        <taxon>Diptera</taxon>
        <taxon>Nematocera</taxon>
        <taxon>Chironomoidea</taxon>
        <taxon>Chironomidae</taxon>
        <taxon>Clunio</taxon>
    </lineage>
</organism>
<evidence type="ECO:0000313" key="2">
    <source>
        <dbReference type="Proteomes" id="UP000183832"/>
    </source>
</evidence>
<dbReference type="EMBL" id="CVRI01000063">
    <property type="protein sequence ID" value="CRL04851.1"/>
    <property type="molecule type" value="Genomic_DNA"/>
</dbReference>
<keyword evidence="2" id="KW-1185">Reference proteome</keyword>
<protein>
    <submittedName>
        <fullName evidence="1">CLUMA_CG017904, isoform A</fullName>
    </submittedName>
</protein>